<gene>
    <name evidence="2" type="ORF">SAMN05720606_10887</name>
</gene>
<dbReference type="Proteomes" id="UP000198538">
    <property type="component" value="Unassembled WGS sequence"/>
</dbReference>
<dbReference type="STRING" id="582692.SAMN05720606_10887"/>
<keyword evidence="3" id="KW-1185">Reference proteome</keyword>
<dbReference type="AlphaFoldDB" id="A0A1G5I785"/>
<organism evidence="2 3">
    <name type="scientific">Paenibacillus polysaccharolyticus</name>
    <dbReference type="NCBI Taxonomy" id="582692"/>
    <lineage>
        <taxon>Bacteria</taxon>
        <taxon>Bacillati</taxon>
        <taxon>Bacillota</taxon>
        <taxon>Bacilli</taxon>
        <taxon>Bacillales</taxon>
        <taxon>Paenibacillaceae</taxon>
        <taxon>Paenibacillus</taxon>
    </lineage>
</organism>
<evidence type="ECO:0000256" key="1">
    <source>
        <dbReference type="SAM" id="MobiDB-lite"/>
    </source>
</evidence>
<feature type="compositionally biased region" description="Basic and acidic residues" evidence="1">
    <location>
        <begin position="97"/>
        <end position="106"/>
    </location>
</feature>
<feature type="region of interest" description="Disordered" evidence="1">
    <location>
        <begin position="94"/>
        <end position="123"/>
    </location>
</feature>
<proteinExistence type="predicted"/>
<reference evidence="3" key="1">
    <citation type="submission" date="2016-10" db="EMBL/GenBank/DDBJ databases">
        <authorList>
            <person name="Varghese N."/>
            <person name="Submissions S."/>
        </authorList>
    </citation>
    <scope>NUCLEOTIDE SEQUENCE [LARGE SCALE GENOMIC DNA]</scope>
    <source>
        <strain evidence="3">BL9</strain>
    </source>
</reference>
<name>A0A1G5I785_9BACL</name>
<sequence length="180" mass="19941">MTQPIVTWMDATHSNEIIEPFDYGVIDADSKSEIRIFNVWNNKGGATDVSKMEDCTFTTRDMKGGNGNTEEFDIEAVKNNWFHVQVDSLGENDLDEESSRVGKDFSKPIGTTGKTTLDHSGTPYATPLVPGAKEILGVNNNGKPQDAAGNYVTLSIQCEVPLNARSGRQEFKKRISYRYV</sequence>
<evidence type="ECO:0000313" key="3">
    <source>
        <dbReference type="Proteomes" id="UP000198538"/>
    </source>
</evidence>
<dbReference type="EMBL" id="FMVM01000008">
    <property type="protein sequence ID" value="SCY72006.1"/>
    <property type="molecule type" value="Genomic_DNA"/>
</dbReference>
<protein>
    <submittedName>
        <fullName evidence="2">Uncharacterized protein</fullName>
    </submittedName>
</protein>
<dbReference type="RefSeq" id="WP_090920063.1">
    <property type="nucleotide sequence ID" value="NZ_FMVM01000008.1"/>
</dbReference>
<accession>A0A1G5I785</accession>
<evidence type="ECO:0000313" key="2">
    <source>
        <dbReference type="EMBL" id="SCY72006.1"/>
    </source>
</evidence>